<dbReference type="PRINTS" id="PR00412">
    <property type="entry name" value="EPOXHYDRLASE"/>
</dbReference>
<protein>
    <submittedName>
        <fullName evidence="2">Alpha/beta hydrolase</fullName>
    </submittedName>
</protein>
<keyword evidence="3" id="KW-1185">Reference proteome</keyword>
<evidence type="ECO:0000313" key="2">
    <source>
        <dbReference type="EMBL" id="UUX50658.1"/>
    </source>
</evidence>
<dbReference type="GO" id="GO:0016787">
    <property type="term" value="F:hydrolase activity"/>
    <property type="evidence" value="ECO:0007669"/>
    <property type="project" value="UniProtKB-KW"/>
</dbReference>
<accession>A0A9J7AV26</accession>
<dbReference type="InterPro" id="IPR000073">
    <property type="entry name" value="AB_hydrolase_1"/>
</dbReference>
<dbReference type="RefSeq" id="WP_257769866.1">
    <property type="nucleotide sequence ID" value="NZ_CP102480.1"/>
</dbReference>
<dbReference type="InterPro" id="IPR000639">
    <property type="entry name" value="Epox_hydrolase-like"/>
</dbReference>
<feature type="domain" description="AB hydrolase-1" evidence="1">
    <location>
        <begin position="26"/>
        <end position="266"/>
    </location>
</feature>
<dbReference type="KEGG" id="naci:NUH88_02940"/>
<dbReference type="EMBL" id="CP102480">
    <property type="protein sequence ID" value="UUX50658.1"/>
    <property type="molecule type" value="Genomic_DNA"/>
</dbReference>
<proteinExistence type="predicted"/>
<keyword evidence="2" id="KW-0378">Hydrolase</keyword>
<dbReference type="PANTHER" id="PTHR43798:SF24">
    <property type="entry name" value="CIS-3-ALKYL-4-ALKYLOXETAN-2-ONE DECARBOXYLASE"/>
    <property type="match status" value="1"/>
</dbReference>
<name>A0A9J7AV26_9PROT</name>
<dbReference type="PANTHER" id="PTHR43798">
    <property type="entry name" value="MONOACYLGLYCEROL LIPASE"/>
    <property type="match status" value="1"/>
</dbReference>
<dbReference type="InterPro" id="IPR029058">
    <property type="entry name" value="AB_hydrolase_fold"/>
</dbReference>
<sequence>MSSLANENVLIGGQRIACASFGAGEPVVLIHGTPSSSYIWRNVAPVLVQAGYRVHIFDLLGFGASERPADPAVDTSVSGQVPILESLMDVWGLESAHIVAHDIGGGVAQRFCIFHPERARTLTLIDTVSFDSWPSKRTKQQMQAGLDALIKAPDAEHRAHFRDWLLSTVVNKDRFAADALEIYVELISGPVGQASLFQHQVAHYDHRHTSEISDRLGELSNLPVQILWGEQDSWQVTDWAHKLHAAILGSALQLLPECGHFAMEDQPERISELVIGFVGGDRV</sequence>
<dbReference type="Proteomes" id="UP001060336">
    <property type="component" value="Chromosome"/>
</dbReference>
<evidence type="ECO:0000259" key="1">
    <source>
        <dbReference type="Pfam" id="PF00561"/>
    </source>
</evidence>
<dbReference type="SUPFAM" id="SSF53474">
    <property type="entry name" value="alpha/beta-Hydrolases"/>
    <property type="match status" value="1"/>
</dbReference>
<gene>
    <name evidence="2" type="ORF">NUH88_02940</name>
</gene>
<evidence type="ECO:0000313" key="3">
    <source>
        <dbReference type="Proteomes" id="UP001060336"/>
    </source>
</evidence>
<dbReference type="AlphaFoldDB" id="A0A9J7AV26"/>
<organism evidence="2 3">
    <name type="scientific">Nisaea acidiphila</name>
    <dbReference type="NCBI Taxonomy" id="1862145"/>
    <lineage>
        <taxon>Bacteria</taxon>
        <taxon>Pseudomonadati</taxon>
        <taxon>Pseudomonadota</taxon>
        <taxon>Alphaproteobacteria</taxon>
        <taxon>Rhodospirillales</taxon>
        <taxon>Thalassobaculaceae</taxon>
        <taxon>Nisaea</taxon>
    </lineage>
</organism>
<dbReference type="GO" id="GO:0016020">
    <property type="term" value="C:membrane"/>
    <property type="evidence" value="ECO:0007669"/>
    <property type="project" value="TreeGrafter"/>
</dbReference>
<dbReference type="PRINTS" id="PR00111">
    <property type="entry name" value="ABHYDROLASE"/>
</dbReference>
<reference evidence="2" key="1">
    <citation type="submission" date="2022-08" db="EMBL/GenBank/DDBJ databases">
        <title>Nisaea acidiphila sp. nov., isolated from a marine algal debris and emended description of the genus Nisaea Urios et al. 2008.</title>
        <authorList>
            <person name="Kwon K."/>
        </authorList>
    </citation>
    <scope>NUCLEOTIDE SEQUENCE</scope>
    <source>
        <strain evidence="2">MEBiC11861</strain>
    </source>
</reference>
<dbReference type="InterPro" id="IPR050266">
    <property type="entry name" value="AB_hydrolase_sf"/>
</dbReference>
<dbReference type="Pfam" id="PF00561">
    <property type="entry name" value="Abhydrolase_1"/>
    <property type="match status" value="1"/>
</dbReference>
<dbReference type="Gene3D" id="3.40.50.1820">
    <property type="entry name" value="alpha/beta hydrolase"/>
    <property type="match status" value="1"/>
</dbReference>